<comment type="caution">
    <text evidence="5">The sequence shown here is derived from an EMBL/GenBank/DDBJ whole genome shotgun (WGS) entry which is preliminary data.</text>
</comment>
<dbReference type="InterPro" id="IPR036641">
    <property type="entry name" value="HPT_dom_sf"/>
</dbReference>
<dbReference type="SUPFAM" id="SSF52172">
    <property type="entry name" value="CheY-like"/>
    <property type="match status" value="1"/>
</dbReference>
<keyword evidence="2" id="KW-0597">Phosphoprotein</keyword>
<keyword evidence="6" id="KW-1185">Reference proteome</keyword>
<dbReference type="Pfam" id="PF01627">
    <property type="entry name" value="Hpt"/>
    <property type="match status" value="1"/>
</dbReference>
<dbReference type="Gene3D" id="3.40.50.2300">
    <property type="match status" value="1"/>
</dbReference>
<protein>
    <submittedName>
        <fullName evidence="5">CheY-like chemotaxis protein</fullName>
    </submittedName>
</protein>
<evidence type="ECO:0000313" key="6">
    <source>
        <dbReference type="Proteomes" id="UP000238157"/>
    </source>
</evidence>
<dbReference type="PANTHER" id="PTHR43228">
    <property type="entry name" value="TWO-COMPONENT RESPONSE REGULATOR"/>
    <property type="match status" value="1"/>
</dbReference>
<evidence type="ECO:0000256" key="2">
    <source>
        <dbReference type="PROSITE-ProRule" id="PRU00169"/>
    </source>
</evidence>
<dbReference type="EMBL" id="PVTR01000006">
    <property type="protein sequence ID" value="PRY87421.1"/>
    <property type="molecule type" value="Genomic_DNA"/>
</dbReference>
<dbReference type="PANTHER" id="PTHR43228:SF1">
    <property type="entry name" value="TWO-COMPONENT RESPONSE REGULATOR ARR22"/>
    <property type="match status" value="1"/>
</dbReference>
<evidence type="ECO:0000256" key="1">
    <source>
        <dbReference type="PROSITE-ProRule" id="PRU00110"/>
    </source>
</evidence>
<dbReference type="Gene3D" id="1.20.120.160">
    <property type="entry name" value="HPT domain"/>
    <property type="match status" value="1"/>
</dbReference>
<feature type="modified residue" description="Phosphohistidine" evidence="1">
    <location>
        <position position="191"/>
    </location>
</feature>
<dbReference type="RefSeq" id="WP_106133719.1">
    <property type="nucleotide sequence ID" value="NZ_PVTR01000006.1"/>
</dbReference>
<feature type="domain" description="Response regulatory" evidence="3">
    <location>
        <begin position="5"/>
        <end position="119"/>
    </location>
</feature>
<dbReference type="InterPro" id="IPR011006">
    <property type="entry name" value="CheY-like_superfamily"/>
</dbReference>
<reference evidence="5 6" key="1">
    <citation type="submission" date="2018-03" db="EMBL/GenBank/DDBJ databases">
        <title>Genomic Encyclopedia of Archaeal and Bacterial Type Strains, Phase II (KMG-II): from individual species to whole genera.</title>
        <authorList>
            <person name="Goeker M."/>
        </authorList>
    </citation>
    <scope>NUCLEOTIDE SEQUENCE [LARGE SCALE GENOMIC DNA]</scope>
    <source>
        <strain evidence="5 6">DSM 27929</strain>
    </source>
</reference>
<organism evidence="5 6">
    <name type="scientific">Mongoliibacter ruber</name>
    <dbReference type="NCBI Taxonomy" id="1750599"/>
    <lineage>
        <taxon>Bacteria</taxon>
        <taxon>Pseudomonadati</taxon>
        <taxon>Bacteroidota</taxon>
        <taxon>Cytophagia</taxon>
        <taxon>Cytophagales</taxon>
        <taxon>Cyclobacteriaceae</taxon>
        <taxon>Mongoliibacter</taxon>
    </lineage>
</organism>
<dbReference type="SUPFAM" id="SSF47226">
    <property type="entry name" value="Histidine-containing phosphotransfer domain, HPT domain"/>
    <property type="match status" value="1"/>
</dbReference>
<accession>A0A2T0WL37</accession>
<dbReference type="Proteomes" id="UP000238157">
    <property type="component" value="Unassembled WGS sequence"/>
</dbReference>
<dbReference type="InterPro" id="IPR008207">
    <property type="entry name" value="Sig_transdc_His_kin_Hpt_dom"/>
</dbReference>
<dbReference type="AlphaFoldDB" id="A0A2T0WL37"/>
<feature type="modified residue" description="4-aspartylphosphate" evidence="2">
    <location>
        <position position="53"/>
    </location>
</feature>
<feature type="domain" description="HPt" evidence="4">
    <location>
        <begin position="152"/>
        <end position="248"/>
    </location>
</feature>
<evidence type="ECO:0000259" key="3">
    <source>
        <dbReference type="PROSITE" id="PS50110"/>
    </source>
</evidence>
<evidence type="ECO:0000313" key="5">
    <source>
        <dbReference type="EMBL" id="PRY87421.1"/>
    </source>
</evidence>
<dbReference type="OrthoDB" id="9796457at2"/>
<dbReference type="InterPro" id="IPR001789">
    <property type="entry name" value="Sig_transdc_resp-reg_receiver"/>
</dbReference>
<proteinExistence type="predicted"/>
<dbReference type="InterPro" id="IPR052048">
    <property type="entry name" value="ST_Response_Regulator"/>
</dbReference>
<evidence type="ECO:0000259" key="4">
    <source>
        <dbReference type="PROSITE" id="PS50894"/>
    </source>
</evidence>
<dbReference type="CDD" id="cd17546">
    <property type="entry name" value="REC_hyHK_CKI1_RcsC-like"/>
    <property type="match status" value="1"/>
</dbReference>
<sequence length="250" mass="29134">MKNKKVLIVDDNALNRRVFENIIGQMYLYESAENGRSAIEKLKESTFDLILMDIQMPLIDGINTLKTIVSDQLSNAPVVAVSAFASNTDRDYFLSTGFDDFIPKPVKPKILLETIHRLVHKNEPIQQDEPSNWENFEIIDLKVINQLMKYNNAENIKLVYEDFFDESERLLSDIERLIRSENFSEIGGKLHILKGNSGTLGALQMYKFSESFEKNIKKSNFDTTFKEYLYLRKLYTSFKNHFQSNQLFYQ</sequence>
<name>A0A2T0WL37_9BACT</name>
<dbReference type="GO" id="GO:0004672">
    <property type="term" value="F:protein kinase activity"/>
    <property type="evidence" value="ECO:0007669"/>
    <property type="project" value="UniProtKB-ARBA"/>
</dbReference>
<dbReference type="PROSITE" id="PS50894">
    <property type="entry name" value="HPT"/>
    <property type="match status" value="1"/>
</dbReference>
<dbReference type="SMART" id="SM00448">
    <property type="entry name" value="REC"/>
    <property type="match status" value="1"/>
</dbReference>
<dbReference type="PROSITE" id="PS50110">
    <property type="entry name" value="RESPONSE_REGULATORY"/>
    <property type="match status" value="1"/>
</dbReference>
<dbReference type="GO" id="GO:0000160">
    <property type="term" value="P:phosphorelay signal transduction system"/>
    <property type="evidence" value="ECO:0007669"/>
    <property type="project" value="InterPro"/>
</dbReference>
<dbReference type="Pfam" id="PF00072">
    <property type="entry name" value="Response_reg"/>
    <property type="match status" value="1"/>
</dbReference>
<gene>
    <name evidence="5" type="ORF">CLW00_10640</name>
</gene>